<dbReference type="CDD" id="cd00038">
    <property type="entry name" value="CAP_ED"/>
    <property type="match status" value="1"/>
</dbReference>
<keyword evidence="6" id="KW-1185">Reference proteome</keyword>
<protein>
    <submittedName>
        <fullName evidence="5">Crp/Fnr family transcriptional regulator</fullName>
    </submittedName>
</protein>
<dbReference type="InterPro" id="IPR036388">
    <property type="entry name" value="WH-like_DNA-bd_sf"/>
</dbReference>
<dbReference type="PROSITE" id="PS51063">
    <property type="entry name" value="HTH_CRP_2"/>
    <property type="match status" value="1"/>
</dbReference>
<dbReference type="InterPro" id="IPR000595">
    <property type="entry name" value="cNMP-bd_dom"/>
</dbReference>
<keyword evidence="2" id="KW-0238">DNA-binding</keyword>
<organism evidence="5 6">
    <name type="scientific">Croceicoccus esteveae</name>
    <dbReference type="NCBI Taxonomy" id="3075597"/>
    <lineage>
        <taxon>Bacteria</taxon>
        <taxon>Pseudomonadati</taxon>
        <taxon>Pseudomonadota</taxon>
        <taxon>Alphaproteobacteria</taxon>
        <taxon>Sphingomonadales</taxon>
        <taxon>Erythrobacteraceae</taxon>
        <taxon>Croceicoccus</taxon>
    </lineage>
</organism>
<proteinExistence type="predicted"/>
<gene>
    <name evidence="5" type="ORF">RM533_12550</name>
</gene>
<dbReference type="SUPFAM" id="SSF46785">
    <property type="entry name" value="Winged helix' DNA-binding domain"/>
    <property type="match status" value="1"/>
</dbReference>
<dbReference type="InterPro" id="IPR018490">
    <property type="entry name" value="cNMP-bd_dom_sf"/>
</dbReference>
<name>A0ABU2ZK70_9SPHN</name>
<dbReference type="EMBL" id="JAVRHS010000014">
    <property type="protein sequence ID" value="MDT0576998.1"/>
    <property type="molecule type" value="Genomic_DNA"/>
</dbReference>
<dbReference type="RefSeq" id="WP_311341573.1">
    <property type="nucleotide sequence ID" value="NZ_JAVRHS010000014.1"/>
</dbReference>
<feature type="domain" description="HTH crp-type" evidence="4">
    <location>
        <begin position="151"/>
        <end position="225"/>
    </location>
</feature>
<keyword evidence="3" id="KW-0804">Transcription</keyword>
<evidence type="ECO:0000256" key="2">
    <source>
        <dbReference type="ARBA" id="ARBA00023125"/>
    </source>
</evidence>
<dbReference type="Gene3D" id="2.60.120.10">
    <property type="entry name" value="Jelly Rolls"/>
    <property type="match status" value="1"/>
</dbReference>
<keyword evidence="1" id="KW-0805">Transcription regulation</keyword>
<dbReference type="Proteomes" id="UP001259803">
    <property type="component" value="Unassembled WGS sequence"/>
</dbReference>
<evidence type="ECO:0000313" key="6">
    <source>
        <dbReference type="Proteomes" id="UP001259803"/>
    </source>
</evidence>
<evidence type="ECO:0000313" key="5">
    <source>
        <dbReference type="EMBL" id="MDT0576998.1"/>
    </source>
</evidence>
<dbReference type="Gene3D" id="1.10.10.10">
    <property type="entry name" value="Winged helix-like DNA-binding domain superfamily/Winged helix DNA-binding domain"/>
    <property type="match status" value="1"/>
</dbReference>
<reference evidence="5 6" key="1">
    <citation type="submission" date="2023-09" db="EMBL/GenBank/DDBJ databases">
        <authorList>
            <person name="Rey-Velasco X."/>
        </authorList>
    </citation>
    <scope>NUCLEOTIDE SEQUENCE [LARGE SCALE GENOMIC DNA]</scope>
    <source>
        <strain evidence="5 6">F390</strain>
    </source>
</reference>
<comment type="caution">
    <text evidence="5">The sequence shown here is derived from an EMBL/GenBank/DDBJ whole genome shotgun (WGS) entry which is preliminary data.</text>
</comment>
<accession>A0ABU2ZK70</accession>
<dbReference type="InterPro" id="IPR012318">
    <property type="entry name" value="HTH_CRP"/>
</dbReference>
<evidence type="ECO:0000259" key="4">
    <source>
        <dbReference type="PROSITE" id="PS51063"/>
    </source>
</evidence>
<sequence length="243" mass="27455">METLPHPLSLFVKDLALRAPLSPADRDAIYKLPHTLRILETSAYALREADMPTHCGVLVSGFAFRQKIASDGGRQIMAILLPGDAIDLQNLFLDVSDHSIQMMTRGQLAMLRREDIQEIVRTRPGVRQAIFIKILAEASIFREWLVNLGQRQAPERVAHLLCELGFRFEVLGLAEKYGYELPITQEELGDATGITSVHVNRILKKLDASGFVTRNRRQISFSNWSDMRTIAGFNARYLHMQGK</sequence>
<dbReference type="Pfam" id="PF13545">
    <property type="entry name" value="HTH_Crp_2"/>
    <property type="match status" value="1"/>
</dbReference>
<dbReference type="Pfam" id="PF00027">
    <property type="entry name" value="cNMP_binding"/>
    <property type="match status" value="1"/>
</dbReference>
<evidence type="ECO:0000256" key="1">
    <source>
        <dbReference type="ARBA" id="ARBA00023015"/>
    </source>
</evidence>
<dbReference type="InterPro" id="IPR036390">
    <property type="entry name" value="WH_DNA-bd_sf"/>
</dbReference>
<dbReference type="SUPFAM" id="SSF51206">
    <property type="entry name" value="cAMP-binding domain-like"/>
    <property type="match status" value="1"/>
</dbReference>
<dbReference type="InterPro" id="IPR014710">
    <property type="entry name" value="RmlC-like_jellyroll"/>
</dbReference>
<dbReference type="SMART" id="SM00419">
    <property type="entry name" value="HTH_CRP"/>
    <property type="match status" value="1"/>
</dbReference>
<evidence type="ECO:0000256" key="3">
    <source>
        <dbReference type="ARBA" id="ARBA00023163"/>
    </source>
</evidence>